<dbReference type="EMBL" id="JAOPGA020000489">
    <property type="protein sequence ID" value="KAL0478962.1"/>
    <property type="molecule type" value="Genomic_DNA"/>
</dbReference>
<dbReference type="GO" id="GO:0006879">
    <property type="term" value="P:intracellular iron ion homeostasis"/>
    <property type="evidence" value="ECO:0007669"/>
    <property type="project" value="InterPro"/>
</dbReference>
<keyword evidence="3" id="KW-1185">Reference proteome</keyword>
<dbReference type="InterPro" id="IPR029058">
    <property type="entry name" value="AB_hydrolase_fold"/>
</dbReference>
<reference evidence="2 3" key="1">
    <citation type="submission" date="2024-03" db="EMBL/GenBank/DDBJ databases">
        <title>The Acrasis kona genome and developmental transcriptomes reveal deep origins of eukaryotic multicellular pathways.</title>
        <authorList>
            <person name="Sheikh S."/>
            <person name="Fu C.-J."/>
            <person name="Brown M.W."/>
            <person name="Baldauf S.L."/>
        </authorList>
    </citation>
    <scope>NUCLEOTIDE SEQUENCE [LARGE SCALE GENOMIC DNA]</scope>
    <source>
        <strain evidence="2 3">ATCC MYA-3509</strain>
    </source>
</reference>
<dbReference type="InterPro" id="IPR002634">
    <property type="entry name" value="BolA"/>
</dbReference>
<dbReference type="GO" id="GO:0051537">
    <property type="term" value="F:2 iron, 2 sulfur cluster binding"/>
    <property type="evidence" value="ECO:0007669"/>
    <property type="project" value="InterPro"/>
</dbReference>
<gene>
    <name evidence="2" type="ORF">AKO1_007852</name>
</gene>
<name>A0AAW2YP38_9EUKA</name>
<dbReference type="Pfam" id="PF01722">
    <property type="entry name" value="BolA"/>
    <property type="match status" value="1"/>
</dbReference>
<feature type="chain" id="PRO_5043318550" evidence="1">
    <location>
        <begin position="18"/>
        <end position="654"/>
    </location>
</feature>
<comment type="caution">
    <text evidence="2">The sequence shown here is derived from an EMBL/GenBank/DDBJ whole genome shotgun (WGS) entry which is preliminary data.</text>
</comment>
<organism evidence="2 3">
    <name type="scientific">Acrasis kona</name>
    <dbReference type="NCBI Taxonomy" id="1008807"/>
    <lineage>
        <taxon>Eukaryota</taxon>
        <taxon>Discoba</taxon>
        <taxon>Heterolobosea</taxon>
        <taxon>Tetramitia</taxon>
        <taxon>Eutetramitia</taxon>
        <taxon>Acrasidae</taxon>
        <taxon>Acrasis</taxon>
    </lineage>
</organism>
<sequence length="654" mass="73174">MISKLLILLSLLSFLLASGPIHQFSFDATSRTDSTHQYYGLIDIYLRGLRWEVQAVSYSKSEDLAYSYVDGSVIAYSHINTNCTSATIPVFNFGDIRNLFEKAIPVDTKHAPLTDVDVKQCVTDGLNLWYVSIEDKEYILCGSGSTLTSTSRIISPDFIVNIEKDGKTIAMDYIKNLQDKCPAEESDDLMIDNSPPINVNAVPITPWFLHENSCKFGYMRHGDDCEKIELASNNGPQEKKDCVFIHGSGELGVNRITEGSLDSYWGKMDQYTPQCKSRIFIDADTKTRGWNDKALQQLVCDTLLYKQPDNGQETADTQEGISPARIVRNRIIFAHSMGNLIMAAAIKNKICGIDRKTTSWYSIMAPYDGSRAANFVEKICLAPNLVKKGLHMLAGYLGYCLKDNKPCVAYSSLRQDFVDPDNMTFKDLRTVAEQNVKGSMCGLSAWGLNSKYAPLLWTLSKVVDHQSDNDGMVAFGSCSVAKEYSRNHKDLFYAEKVNHSDGTCRNGNGWLSAGKPCFYFADKMCLVCLAKTSRALVQRTRCMNASRTLYLKKNLTFTPMARFYSTPGEDMQGTIKNILTEQLSPTKLQLQDISGGCGQSFNILVISESFKGLSELKRNRLVHAALKQQLKTVHALILNCFTEEEFKEKSKKIN</sequence>
<dbReference type="GO" id="GO:0051604">
    <property type="term" value="P:protein maturation"/>
    <property type="evidence" value="ECO:0007669"/>
    <property type="project" value="InterPro"/>
</dbReference>
<dbReference type="InterPro" id="IPR045115">
    <property type="entry name" value="BOL2"/>
</dbReference>
<dbReference type="PANTHER" id="PTHR12735:SF27">
    <property type="entry name" value="BOLA-LIKE PROTEIN 2"/>
    <property type="match status" value="1"/>
</dbReference>
<dbReference type="SUPFAM" id="SSF82657">
    <property type="entry name" value="BolA-like"/>
    <property type="match status" value="1"/>
</dbReference>
<dbReference type="Gene3D" id="3.30.300.90">
    <property type="entry name" value="BolA-like"/>
    <property type="match status" value="1"/>
</dbReference>
<dbReference type="InterPro" id="IPR036065">
    <property type="entry name" value="BolA-like_sf"/>
</dbReference>
<dbReference type="Gene3D" id="3.40.50.1820">
    <property type="entry name" value="alpha/beta hydrolase"/>
    <property type="match status" value="1"/>
</dbReference>
<feature type="signal peptide" evidence="1">
    <location>
        <begin position="1"/>
        <end position="17"/>
    </location>
</feature>
<keyword evidence="1" id="KW-0732">Signal</keyword>
<evidence type="ECO:0000313" key="2">
    <source>
        <dbReference type="EMBL" id="KAL0478962.1"/>
    </source>
</evidence>
<protein>
    <submittedName>
        <fullName evidence="2">Uncharacterized protein</fullName>
    </submittedName>
</protein>
<evidence type="ECO:0000256" key="1">
    <source>
        <dbReference type="SAM" id="SignalP"/>
    </source>
</evidence>
<accession>A0AAW2YP38</accession>
<dbReference type="PANTHER" id="PTHR12735">
    <property type="entry name" value="BOLA-LIKE PROTEIN-RELATED"/>
    <property type="match status" value="1"/>
</dbReference>
<dbReference type="AlphaFoldDB" id="A0AAW2YP38"/>
<dbReference type="GO" id="GO:0005634">
    <property type="term" value="C:nucleus"/>
    <property type="evidence" value="ECO:0007669"/>
    <property type="project" value="TreeGrafter"/>
</dbReference>
<dbReference type="Proteomes" id="UP001431209">
    <property type="component" value="Unassembled WGS sequence"/>
</dbReference>
<proteinExistence type="predicted"/>
<evidence type="ECO:0000313" key="3">
    <source>
        <dbReference type="Proteomes" id="UP001431209"/>
    </source>
</evidence>
<dbReference type="GO" id="GO:0005829">
    <property type="term" value="C:cytosol"/>
    <property type="evidence" value="ECO:0007669"/>
    <property type="project" value="TreeGrafter"/>
</dbReference>